<protein>
    <recommendedName>
        <fullName evidence="6">Probable membrane transporter protein</fullName>
    </recommendedName>
</protein>
<keyword evidence="5 6" id="KW-0472">Membrane</keyword>
<dbReference type="Proteomes" id="UP000594468">
    <property type="component" value="Chromosome"/>
</dbReference>
<proteinExistence type="inferred from homology"/>
<keyword evidence="6" id="KW-1003">Cell membrane</keyword>
<evidence type="ECO:0000256" key="6">
    <source>
        <dbReference type="RuleBase" id="RU363041"/>
    </source>
</evidence>
<accession>A0A7S8EC88</accession>
<evidence type="ECO:0000256" key="5">
    <source>
        <dbReference type="ARBA" id="ARBA00023136"/>
    </source>
</evidence>
<comment type="similarity">
    <text evidence="2 6">Belongs to the 4-toluene sulfonate uptake permease (TSUP) (TC 2.A.102) family.</text>
</comment>
<keyword evidence="4 6" id="KW-1133">Transmembrane helix</keyword>
<feature type="transmembrane region" description="Helical" evidence="6">
    <location>
        <begin position="100"/>
        <end position="117"/>
    </location>
</feature>
<comment type="subcellular location">
    <subcellularLocation>
        <location evidence="6">Cell membrane</location>
        <topology evidence="6">Multi-pass membrane protein</topology>
    </subcellularLocation>
    <subcellularLocation>
        <location evidence="1">Membrane</location>
        <topology evidence="1">Multi-pass membrane protein</topology>
    </subcellularLocation>
</comment>
<evidence type="ECO:0000256" key="2">
    <source>
        <dbReference type="ARBA" id="ARBA00009142"/>
    </source>
</evidence>
<dbReference type="PANTHER" id="PTHR43701">
    <property type="entry name" value="MEMBRANE TRANSPORTER PROTEIN MJ0441-RELATED"/>
    <property type="match status" value="1"/>
</dbReference>
<dbReference type="PANTHER" id="PTHR43701:SF2">
    <property type="entry name" value="MEMBRANE TRANSPORTER PROTEIN YJNA-RELATED"/>
    <property type="match status" value="1"/>
</dbReference>
<feature type="transmembrane region" description="Helical" evidence="6">
    <location>
        <begin position="148"/>
        <end position="181"/>
    </location>
</feature>
<dbReference type="EMBL" id="CP062983">
    <property type="protein sequence ID" value="QPC84287.1"/>
    <property type="molecule type" value="Genomic_DNA"/>
</dbReference>
<dbReference type="InterPro" id="IPR002781">
    <property type="entry name" value="TM_pro_TauE-like"/>
</dbReference>
<evidence type="ECO:0000256" key="4">
    <source>
        <dbReference type="ARBA" id="ARBA00022989"/>
    </source>
</evidence>
<evidence type="ECO:0000256" key="3">
    <source>
        <dbReference type="ARBA" id="ARBA00022692"/>
    </source>
</evidence>
<feature type="transmembrane region" description="Helical" evidence="6">
    <location>
        <begin position="187"/>
        <end position="206"/>
    </location>
</feature>
<dbReference type="KEGG" id="pmet:G4Y79_07910"/>
<feature type="transmembrane region" description="Helical" evidence="6">
    <location>
        <begin position="43"/>
        <end position="65"/>
    </location>
</feature>
<feature type="transmembrane region" description="Helical" evidence="6">
    <location>
        <begin position="7"/>
        <end position="37"/>
    </location>
</feature>
<name>A0A7S8EC88_9CHLR</name>
<dbReference type="GO" id="GO:0005886">
    <property type="term" value="C:plasma membrane"/>
    <property type="evidence" value="ECO:0007669"/>
    <property type="project" value="UniProtKB-SubCell"/>
</dbReference>
<organism evidence="7 8">
    <name type="scientific">Phototrophicus methaneseepsis</name>
    <dbReference type="NCBI Taxonomy" id="2710758"/>
    <lineage>
        <taxon>Bacteria</taxon>
        <taxon>Bacillati</taxon>
        <taxon>Chloroflexota</taxon>
        <taxon>Candidatus Thermofontia</taxon>
        <taxon>Phototrophicales</taxon>
        <taxon>Phototrophicaceae</taxon>
        <taxon>Phototrophicus</taxon>
    </lineage>
</organism>
<evidence type="ECO:0000313" key="8">
    <source>
        <dbReference type="Proteomes" id="UP000594468"/>
    </source>
</evidence>
<dbReference type="Pfam" id="PF01925">
    <property type="entry name" value="TauE"/>
    <property type="match status" value="1"/>
</dbReference>
<sequence length="264" mass="27659">MEQLPILIAIGAVAGVLSGMFGIGGGAIIVPALMLFMGFTQTAANGTSLAALLLPVGVFGCIEYYRNGKLYIGPALMVAVGLLISTWFGASLALQLPEDVLRVGYALLLLFMAWRYIAPRKWYRELRGLAEEAVIENTAFDVRSRRVLLICLATGLAAGILSGLFGIGGGVVIVGALTIFVGFDQKLATGTSLGALLLPVGLPGVLRYAEAGDVDLGVAAPLAFMLLLGAFLGARLTLALPTKTVKRLYGFFLLAVGLRFLLVA</sequence>
<dbReference type="AlphaFoldDB" id="A0A7S8EC88"/>
<evidence type="ECO:0000256" key="1">
    <source>
        <dbReference type="ARBA" id="ARBA00004141"/>
    </source>
</evidence>
<dbReference type="RefSeq" id="WP_195172350.1">
    <property type="nucleotide sequence ID" value="NZ_CP062983.1"/>
</dbReference>
<gene>
    <name evidence="7" type="ORF">G4Y79_07910</name>
</gene>
<reference evidence="7 8" key="1">
    <citation type="submission" date="2020-02" db="EMBL/GenBank/DDBJ databases">
        <authorList>
            <person name="Zheng R.K."/>
            <person name="Sun C.M."/>
        </authorList>
    </citation>
    <scope>NUCLEOTIDE SEQUENCE [LARGE SCALE GENOMIC DNA]</scope>
    <source>
        <strain evidence="8">rifampicinis</strain>
    </source>
</reference>
<feature type="transmembrane region" description="Helical" evidence="6">
    <location>
        <begin position="244"/>
        <end position="262"/>
    </location>
</feature>
<keyword evidence="3 6" id="KW-0812">Transmembrane</keyword>
<evidence type="ECO:0000313" key="7">
    <source>
        <dbReference type="EMBL" id="QPC84287.1"/>
    </source>
</evidence>
<dbReference type="InterPro" id="IPR051598">
    <property type="entry name" value="TSUP/Inactive_protease-like"/>
</dbReference>
<feature type="transmembrane region" description="Helical" evidence="6">
    <location>
        <begin position="218"/>
        <end position="238"/>
    </location>
</feature>
<feature type="transmembrane region" description="Helical" evidence="6">
    <location>
        <begin position="72"/>
        <end position="94"/>
    </location>
</feature>
<keyword evidence="8" id="KW-1185">Reference proteome</keyword>